<dbReference type="InterPro" id="IPR004014">
    <property type="entry name" value="ATPase_P-typ_cation-transptr_N"/>
</dbReference>
<dbReference type="InterPro" id="IPR023298">
    <property type="entry name" value="ATPase_P-typ_TM_dom_sf"/>
</dbReference>
<keyword evidence="6" id="KW-0460">Magnesium</keyword>
<dbReference type="GO" id="GO:0005388">
    <property type="term" value="F:P-type calcium transporter activity"/>
    <property type="evidence" value="ECO:0007669"/>
    <property type="project" value="UniProtKB-EC"/>
</dbReference>
<dbReference type="GO" id="GO:0012505">
    <property type="term" value="C:endomembrane system"/>
    <property type="evidence" value="ECO:0007669"/>
    <property type="project" value="UniProtKB-SubCell"/>
</dbReference>
<name>A0A401NXS7_SCYTO</name>
<evidence type="ECO:0000256" key="2">
    <source>
        <dbReference type="ARBA" id="ARBA00022553"/>
    </source>
</evidence>
<dbReference type="EMBL" id="BFAA01001452">
    <property type="protein sequence ID" value="GCB65664.1"/>
    <property type="molecule type" value="Genomic_DNA"/>
</dbReference>
<evidence type="ECO:0000313" key="14">
    <source>
        <dbReference type="EMBL" id="GCB65664.1"/>
    </source>
</evidence>
<protein>
    <recommendedName>
        <fullName evidence="13">Cation-transporting P-type ATPase N-terminal domain-containing protein</fullName>
    </recommendedName>
</protein>
<evidence type="ECO:0000259" key="13">
    <source>
        <dbReference type="Pfam" id="PF00690"/>
    </source>
</evidence>
<evidence type="ECO:0000256" key="12">
    <source>
        <dbReference type="SAM" id="Phobius"/>
    </source>
</evidence>
<dbReference type="PANTHER" id="PTHR42861">
    <property type="entry name" value="CALCIUM-TRANSPORTING ATPASE"/>
    <property type="match status" value="1"/>
</dbReference>
<evidence type="ECO:0000256" key="1">
    <source>
        <dbReference type="ARBA" id="ARBA00004127"/>
    </source>
</evidence>
<proteinExistence type="predicted"/>
<dbReference type="FunFam" id="1.20.1110.10:FF:000065">
    <property type="entry name" value="Sarcoplasmic/endoplasmic reticulum calcium ATPase 1"/>
    <property type="match status" value="1"/>
</dbReference>
<keyword evidence="9 12" id="KW-0472">Membrane</keyword>
<evidence type="ECO:0000256" key="11">
    <source>
        <dbReference type="SAM" id="Coils"/>
    </source>
</evidence>
<reference evidence="14 15" key="1">
    <citation type="journal article" date="2018" name="Nat. Ecol. Evol.">
        <title>Shark genomes provide insights into elasmobranch evolution and the origin of vertebrates.</title>
        <authorList>
            <person name="Hara Y"/>
            <person name="Yamaguchi K"/>
            <person name="Onimaru K"/>
            <person name="Kadota M"/>
            <person name="Koyanagi M"/>
            <person name="Keeley SD"/>
            <person name="Tatsumi K"/>
            <person name="Tanaka K"/>
            <person name="Motone F"/>
            <person name="Kageyama Y"/>
            <person name="Nozu R"/>
            <person name="Adachi N"/>
            <person name="Nishimura O"/>
            <person name="Nakagawa R"/>
            <person name="Tanegashima C"/>
            <person name="Kiyatake I"/>
            <person name="Matsumoto R"/>
            <person name="Murakumo K"/>
            <person name="Nishida K"/>
            <person name="Terakita A"/>
            <person name="Kuratani S"/>
            <person name="Sato K"/>
            <person name="Hyodo S Kuraku.S."/>
        </authorList>
    </citation>
    <scope>NUCLEOTIDE SEQUENCE [LARGE SCALE GENOMIC DNA]</scope>
</reference>
<dbReference type="OrthoDB" id="7659889at2759"/>
<dbReference type="STRING" id="75743.A0A401NXS7"/>
<keyword evidence="8 12" id="KW-1133">Transmembrane helix</keyword>
<evidence type="ECO:0000256" key="5">
    <source>
        <dbReference type="ARBA" id="ARBA00022840"/>
    </source>
</evidence>
<feature type="transmembrane region" description="Helical" evidence="12">
    <location>
        <begin position="46"/>
        <end position="68"/>
    </location>
</feature>
<feature type="coiled-coil region" evidence="11">
    <location>
        <begin position="188"/>
        <end position="244"/>
    </location>
</feature>
<comment type="catalytic activity">
    <reaction evidence="10">
        <text>Ca(2+)(in) + ATP + H2O = Ca(2+)(out) + ADP + phosphate + H(+)</text>
        <dbReference type="Rhea" id="RHEA:18105"/>
        <dbReference type="ChEBI" id="CHEBI:15377"/>
        <dbReference type="ChEBI" id="CHEBI:15378"/>
        <dbReference type="ChEBI" id="CHEBI:29108"/>
        <dbReference type="ChEBI" id="CHEBI:30616"/>
        <dbReference type="ChEBI" id="CHEBI:43474"/>
        <dbReference type="ChEBI" id="CHEBI:456216"/>
        <dbReference type="EC" id="7.2.2.10"/>
    </reaction>
    <physiologicalReaction direction="left-to-right" evidence="10">
        <dbReference type="Rhea" id="RHEA:18106"/>
    </physiologicalReaction>
</comment>
<feature type="transmembrane region" description="Helical" evidence="12">
    <location>
        <begin position="22"/>
        <end position="40"/>
    </location>
</feature>
<comment type="caution">
    <text evidence="14">The sequence shown here is derived from an EMBL/GenBank/DDBJ whole genome shotgun (WGS) entry which is preliminary data.</text>
</comment>
<sequence length="256" mass="29978">MMPVYFLGKSLWELVLEQFEELLVRILLLAACVSFVLAWFEDAETVTAFVEPFVILLILIVNALVGVWQERNAENAIEALKEYEPEMGKVHRMDRKAVQRIKARDIVPGDIVEIAEIYRFALFCNMLDIFQCFLVTEGQKLRNSRGSLVPMNGELNVNSKQSPYILEVTKLFQHVVPKTRTDVMTVINKGLKNRLQSIMKRIERIEELAPEIKMRRQDKLNEEIELLNQKLRFLNQRMEIAESHSWKGMFKRQPLW</sequence>
<dbReference type="Gene3D" id="1.20.1110.10">
    <property type="entry name" value="Calcium-transporting ATPase, transmembrane domain"/>
    <property type="match status" value="1"/>
</dbReference>
<keyword evidence="2" id="KW-0597">Phosphoprotein</keyword>
<dbReference type="Pfam" id="PF00690">
    <property type="entry name" value="Cation_ATPase_N"/>
    <property type="match status" value="1"/>
</dbReference>
<evidence type="ECO:0000256" key="4">
    <source>
        <dbReference type="ARBA" id="ARBA00022741"/>
    </source>
</evidence>
<dbReference type="GO" id="GO:0005524">
    <property type="term" value="F:ATP binding"/>
    <property type="evidence" value="ECO:0007669"/>
    <property type="project" value="UniProtKB-KW"/>
</dbReference>
<evidence type="ECO:0000256" key="9">
    <source>
        <dbReference type="ARBA" id="ARBA00023136"/>
    </source>
</evidence>
<comment type="subcellular location">
    <subcellularLocation>
        <location evidence="1">Endomembrane system</location>
        <topology evidence="1">Multi-pass membrane protein</topology>
    </subcellularLocation>
</comment>
<keyword evidence="3 12" id="KW-0812">Transmembrane</keyword>
<evidence type="ECO:0000256" key="6">
    <source>
        <dbReference type="ARBA" id="ARBA00022842"/>
    </source>
</evidence>
<accession>A0A401NXS7</accession>
<evidence type="ECO:0000256" key="3">
    <source>
        <dbReference type="ARBA" id="ARBA00022692"/>
    </source>
</evidence>
<gene>
    <name evidence="14" type="ORF">scyTo_0004828</name>
</gene>
<dbReference type="Gene3D" id="2.70.150.10">
    <property type="entry name" value="Calcium-transporting ATPase, cytoplasmic transduction domain A"/>
    <property type="match status" value="1"/>
</dbReference>
<evidence type="ECO:0000256" key="7">
    <source>
        <dbReference type="ARBA" id="ARBA00022967"/>
    </source>
</evidence>
<evidence type="ECO:0000256" key="8">
    <source>
        <dbReference type="ARBA" id="ARBA00022989"/>
    </source>
</evidence>
<dbReference type="AlphaFoldDB" id="A0A401NXS7"/>
<evidence type="ECO:0000313" key="15">
    <source>
        <dbReference type="Proteomes" id="UP000288216"/>
    </source>
</evidence>
<keyword evidence="7" id="KW-1278">Translocase</keyword>
<keyword evidence="11" id="KW-0175">Coiled coil</keyword>
<feature type="domain" description="Cation-transporting P-type ATPase N-terminal" evidence="13">
    <location>
        <begin position="9"/>
        <end position="34"/>
    </location>
</feature>
<keyword evidence="4" id="KW-0547">Nucleotide-binding</keyword>
<keyword evidence="15" id="KW-1185">Reference proteome</keyword>
<organism evidence="14 15">
    <name type="scientific">Scyliorhinus torazame</name>
    <name type="common">Cloudy catshark</name>
    <name type="synonym">Catulus torazame</name>
    <dbReference type="NCBI Taxonomy" id="75743"/>
    <lineage>
        <taxon>Eukaryota</taxon>
        <taxon>Metazoa</taxon>
        <taxon>Chordata</taxon>
        <taxon>Craniata</taxon>
        <taxon>Vertebrata</taxon>
        <taxon>Chondrichthyes</taxon>
        <taxon>Elasmobranchii</taxon>
        <taxon>Galeomorphii</taxon>
        <taxon>Galeoidea</taxon>
        <taxon>Carcharhiniformes</taxon>
        <taxon>Scyliorhinidae</taxon>
        <taxon>Scyliorhinus</taxon>
    </lineage>
</organism>
<dbReference type="Proteomes" id="UP000288216">
    <property type="component" value="Unassembled WGS sequence"/>
</dbReference>
<evidence type="ECO:0000256" key="10">
    <source>
        <dbReference type="ARBA" id="ARBA00047282"/>
    </source>
</evidence>
<dbReference type="SUPFAM" id="SSF81665">
    <property type="entry name" value="Calcium ATPase, transmembrane domain M"/>
    <property type="match status" value="1"/>
</dbReference>
<keyword evidence="5" id="KW-0067">ATP-binding</keyword>
<dbReference type="FunFam" id="2.70.150.10:FF:000160">
    <property type="entry name" value="Sarcoplasmic/endoplasmic reticulum calcium ATPase 1"/>
    <property type="match status" value="1"/>
</dbReference>